<accession>A0A7J9I7C8</accession>
<name>A0A7J9I7C8_9ROSI</name>
<organism evidence="1 2">
    <name type="scientific">Gossypium harknessii</name>
    <dbReference type="NCBI Taxonomy" id="34285"/>
    <lineage>
        <taxon>Eukaryota</taxon>
        <taxon>Viridiplantae</taxon>
        <taxon>Streptophyta</taxon>
        <taxon>Embryophyta</taxon>
        <taxon>Tracheophyta</taxon>
        <taxon>Spermatophyta</taxon>
        <taxon>Magnoliopsida</taxon>
        <taxon>eudicotyledons</taxon>
        <taxon>Gunneridae</taxon>
        <taxon>Pentapetalae</taxon>
        <taxon>rosids</taxon>
        <taxon>malvids</taxon>
        <taxon>Malvales</taxon>
        <taxon>Malvaceae</taxon>
        <taxon>Malvoideae</taxon>
        <taxon>Gossypium</taxon>
    </lineage>
</organism>
<protein>
    <submittedName>
        <fullName evidence="1">Uncharacterized protein</fullName>
    </submittedName>
</protein>
<sequence>MSNADEVNSALWRSKLSKIDIWYAGFGSNMCKSRFLCYIEGGQ</sequence>
<dbReference type="AlphaFoldDB" id="A0A7J9I7C8"/>
<dbReference type="EMBL" id="JABFAD010177935">
    <property type="protein sequence ID" value="MBA0818029.1"/>
    <property type="molecule type" value="Genomic_DNA"/>
</dbReference>
<keyword evidence="2" id="KW-1185">Reference proteome</keyword>
<evidence type="ECO:0000313" key="2">
    <source>
        <dbReference type="Proteomes" id="UP000593560"/>
    </source>
</evidence>
<comment type="caution">
    <text evidence="1">The sequence shown here is derived from an EMBL/GenBank/DDBJ whole genome shotgun (WGS) entry which is preliminary data.</text>
</comment>
<reference evidence="1 2" key="1">
    <citation type="journal article" date="2019" name="Genome Biol. Evol.">
        <title>Insights into the evolution of the New World diploid cottons (Gossypium, subgenus Houzingenia) based on genome sequencing.</title>
        <authorList>
            <person name="Grover C.E."/>
            <person name="Arick M.A. 2nd"/>
            <person name="Thrash A."/>
            <person name="Conover J.L."/>
            <person name="Sanders W.S."/>
            <person name="Peterson D.G."/>
            <person name="Frelichowski J.E."/>
            <person name="Scheffler J.A."/>
            <person name="Scheffler B.E."/>
            <person name="Wendel J.F."/>
        </authorList>
    </citation>
    <scope>NUCLEOTIDE SEQUENCE [LARGE SCALE GENOMIC DNA]</scope>
    <source>
        <strain evidence="1">0</strain>
        <tissue evidence="1">Leaf</tissue>
    </source>
</reference>
<dbReference type="OrthoDB" id="424012at2759"/>
<feature type="non-terminal residue" evidence="1">
    <location>
        <position position="43"/>
    </location>
</feature>
<proteinExistence type="predicted"/>
<dbReference type="Proteomes" id="UP000593560">
    <property type="component" value="Unassembled WGS sequence"/>
</dbReference>
<evidence type="ECO:0000313" key="1">
    <source>
        <dbReference type="EMBL" id="MBA0818029.1"/>
    </source>
</evidence>
<gene>
    <name evidence="1" type="ORF">Gohar_028472</name>
</gene>